<accession>A0A6C0G6I4</accession>
<protein>
    <submittedName>
        <fullName evidence="2">DUF3995 domain-containing protein</fullName>
    </submittedName>
</protein>
<keyword evidence="3" id="KW-1185">Reference proteome</keyword>
<dbReference type="KEGG" id="plyc:GXP70_15455"/>
<evidence type="ECO:0000313" key="2">
    <source>
        <dbReference type="EMBL" id="QHT61215.1"/>
    </source>
</evidence>
<keyword evidence="1" id="KW-0472">Membrane</keyword>
<evidence type="ECO:0000256" key="1">
    <source>
        <dbReference type="SAM" id="Phobius"/>
    </source>
</evidence>
<feature type="transmembrane region" description="Helical" evidence="1">
    <location>
        <begin position="12"/>
        <end position="37"/>
    </location>
</feature>
<dbReference type="RefSeq" id="WP_162357654.1">
    <property type="nucleotide sequence ID" value="NZ_CP048209.1"/>
</dbReference>
<feature type="transmembrane region" description="Helical" evidence="1">
    <location>
        <begin position="57"/>
        <end position="80"/>
    </location>
</feature>
<feature type="transmembrane region" description="Helical" evidence="1">
    <location>
        <begin position="87"/>
        <end position="113"/>
    </location>
</feature>
<keyword evidence="1" id="KW-1133">Transmembrane helix</keyword>
<feature type="transmembrane region" description="Helical" evidence="1">
    <location>
        <begin position="133"/>
        <end position="156"/>
    </location>
</feature>
<dbReference type="InterPro" id="IPR025058">
    <property type="entry name" value="DUF3995"/>
</dbReference>
<dbReference type="AlphaFoldDB" id="A0A6C0G6I4"/>
<name>A0A6C0G6I4_9BACL</name>
<dbReference type="EMBL" id="CP048209">
    <property type="protein sequence ID" value="QHT61215.1"/>
    <property type="molecule type" value="Genomic_DNA"/>
</dbReference>
<feature type="transmembrane region" description="Helical" evidence="1">
    <location>
        <begin position="168"/>
        <end position="190"/>
    </location>
</feature>
<keyword evidence="1" id="KW-0812">Transmembrane</keyword>
<dbReference type="Proteomes" id="UP000476064">
    <property type="component" value="Chromosome"/>
</dbReference>
<proteinExistence type="predicted"/>
<gene>
    <name evidence="2" type="ORF">GXP70_15455</name>
</gene>
<reference evidence="2 3" key="1">
    <citation type="submission" date="2020-01" db="EMBL/GenBank/DDBJ databases">
        <title>Paenibacillus sp. nov., isolated from tomato rhizosphere.</title>
        <authorList>
            <person name="Weon H.-Y."/>
            <person name="Lee S.A."/>
        </authorList>
    </citation>
    <scope>NUCLEOTIDE SEQUENCE [LARGE SCALE GENOMIC DNA]</scope>
    <source>
        <strain evidence="2 3">12200R-189</strain>
    </source>
</reference>
<organism evidence="2 3">
    <name type="scientific">Paenibacillus lycopersici</name>
    <dbReference type="NCBI Taxonomy" id="2704462"/>
    <lineage>
        <taxon>Bacteria</taxon>
        <taxon>Bacillati</taxon>
        <taxon>Bacillota</taxon>
        <taxon>Bacilli</taxon>
        <taxon>Bacillales</taxon>
        <taxon>Paenibacillaceae</taxon>
        <taxon>Paenibacillus</taxon>
    </lineage>
</organism>
<dbReference type="Pfam" id="PF13160">
    <property type="entry name" value="DUF3995"/>
    <property type="match status" value="1"/>
</dbReference>
<sequence length="191" mass="21175">MSRLIQPRITKSSLWSGYAVFIWSIGYMLPHLYWALGGKRGGGILKPDLVQSIDFEWINWIASVFLTAAGFLGLAFIYWAKGRVSSLMLLFAAWAGCSLAASHGIYGVGYRILQISGITGLESGSFHMDEDTYVLWDLALFEPWFLIEGILLIIAGWSFLKEARSRKIWLAACLFGILVGLVTGITGVRFA</sequence>
<evidence type="ECO:0000313" key="3">
    <source>
        <dbReference type="Proteomes" id="UP000476064"/>
    </source>
</evidence>